<gene>
    <name evidence="2" type="ORF">GGQ96_003208</name>
</gene>
<proteinExistence type="predicted"/>
<feature type="signal peptide" evidence="1">
    <location>
        <begin position="1"/>
        <end position="21"/>
    </location>
</feature>
<evidence type="ECO:0008006" key="4">
    <source>
        <dbReference type="Google" id="ProtNLM"/>
    </source>
</evidence>
<protein>
    <recommendedName>
        <fullName evidence="4">UrcA family protein</fullName>
    </recommendedName>
</protein>
<sequence>MIRFPLPAILLGGLAAGTAFAAPAQPSVEHRTRIAHSSGPVEAAYRGRVDIAHRQVGAVTPGGRPSTLRCLWSANVTVDRAATSAAGMTLSRSVDGGAAIQGHRAGWCDTHRASIAQEVARRADQLRGYVEVLAAEDHDVLRAELDQAATRTG</sequence>
<organism evidence="2 3">
    <name type="scientific">Sphingomonas abaci</name>
    <dbReference type="NCBI Taxonomy" id="237611"/>
    <lineage>
        <taxon>Bacteria</taxon>
        <taxon>Pseudomonadati</taxon>
        <taxon>Pseudomonadota</taxon>
        <taxon>Alphaproteobacteria</taxon>
        <taxon>Sphingomonadales</taxon>
        <taxon>Sphingomonadaceae</taxon>
        <taxon>Sphingomonas</taxon>
    </lineage>
</organism>
<keyword evidence="3" id="KW-1185">Reference proteome</keyword>
<keyword evidence="1" id="KW-0732">Signal</keyword>
<dbReference type="Proteomes" id="UP000574769">
    <property type="component" value="Unassembled WGS sequence"/>
</dbReference>
<dbReference type="EMBL" id="JACHNY010000007">
    <property type="protein sequence ID" value="MBB4619058.1"/>
    <property type="molecule type" value="Genomic_DNA"/>
</dbReference>
<dbReference type="RefSeq" id="WP_184116501.1">
    <property type="nucleotide sequence ID" value="NZ_JACHNY010000007.1"/>
</dbReference>
<reference evidence="2 3" key="1">
    <citation type="submission" date="2020-08" db="EMBL/GenBank/DDBJ databases">
        <title>Genomic Encyclopedia of Type Strains, Phase IV (KMG-IV): sequencing the most valuable type-strain genomes for metagenomic binning, comparative biology and taxonomic classification.</title>
        <authorList>
            <person name="Goeker M."/>
        </authorList>
    </citation>
    <scope>NUCLEOTIDE SEQUENCE [LARGE SCALE GENOMIC DNA]</scope>
    <source>
        <strain evidence="2 3">DSM 15867</strain>
    </source>
</reference>
<accession>A0A7W7AL42</accession>
<evidence type="ECO:0000256" key="1">
    <source>
        <dbReference type="SAM" id="SignalP"/>
    </source>
</evidence>
<evidence type="ECO:0000313" key="3">
    <source>
        <dbReference type="Proteomes" id="UP000574769"/>
    </source>
</evidence>
<comment type="caution">
    <text evidence="2">The sequence shown here is derived from an EMBL/GenBank/DDBJ whole genome shotgun (WGS) entry which is preliminary data.</text>
</comment>
<name>A0A7W7AL42_9SPHN</name>
<feature type="chain" id="PRO_5030702851" description="UrcA family protein" evidence="1">
    <location>
        <begin position="22"/>
        <end position="153"/>
    </location>
</feature>
<dbReference type="AlphaFoldDB" id="A0A7W7AL42"/>
<evidence type="ECO:0000313" key="2">
    <source>
        <dbReference type="EMBL" id="MBB4619058.1"/>
    </source>
</evidence>